<dbReference type="Pfam" id="PF01029">
    <property type="entry name" value="NusB"/>
    <property type="match status" value="1"/>
</dbReference>
<dbReference type="EMBL" id="LWBR01000035">
    <property type="protein sequence ID" value="KZN95716.1"/>
    <property type="molecule type" value="Genomic_DNA"/>
</dbReference>
<dbReference type="Gene3D" id="1.10.940.10">
    <property type="entry name" value="NusB-like"/>
    <property type="match status" value="1"/>
</dbReference>
<dbReference type="InterPro" id="IPR054728">
    <property type="entry name" value="RsmB-like_ferredoxin"/>
</dbReference>
<evidence type="ECO:0000256" key="12">
    <source>
        <dbReference type="ARBA" id="ARBA00031088"/>
    </source>
</evidence>
<evidence type="ECO:0000256" key="7">
    <source>
        <dbReference type="ARBA" id="ARBA00022603"/>
    </source>
</evidence>
<reference evidence="16 17" key="1">
    <citation type="submission" date="2016-04" db="EMBL/GenBank/DDBJ databases">
        <title>Draft genome sequence of Aeribacillus pallidus 8m3 from petroleum reservoir.</title>
        <authorList>
            <person name="Poltaraus A.B."/>
            <person name="Nazina T.N."/>
            <person name="Tourova T.P."/>
            <person name="Malakho S.M."/>
            <person name="Korshunova A.V."/>
            <person name="Sokolova D.S."/>
        </authorList>
    </citation>
    <scope>NUCLEOTIDE SEQUENCE [LARGE SCALE GENOMIC DNA]</scope>
    <source>
        <strain evidence="16 17">8m3</strain>
    </source>
</reference>
<proteinExistence type="inferred from homology"/>
<dbReference type="InterPro" id="IPR018314">
    <property type="entry name" value="RsmB/NOL1/NOP2-like_CS"/>
</dbReference>
<keyword evidence="10 14" id="KW-0694">RNA-binding</keyword>
<dbReference type="AlphaFoldDB" id="A0A165X7J3"/>
<evidence type="ECO:0000256" key="11">
    <source>
        <dbReference type="ARBA" id="ARBA00030399"/>
    </source>
</evidence>
<dbReference type="PRINTS" id="PR02008">
    <property type="entry name" value="RCMTFAMILY"/>
</dbReference>
<feature type="binding site" evidence="14">
    <location>
        <position position="283"/>
    </location>
    <ligand>
        <name>S-adenosyl-L-methionine</name>
        <dbReference type="ChEBI" id="CHEBI:59789"/>
    </ligand>
</feature>
<keyword evidence="17" id="KW-1185">Reference proteome</keyword>
<evidence type="ECO:0000313" key="16">
    <source>
        <dbReference type="EMBL" id="KZN95716.1"/>
    </source>
</evidence>
<dbReference type="InterPro" id="IPR004573">
    <property type="entry name" value="rRNA_ssu_MeTfrase_B"/>
</dbReference>
<evidence type="ECO:0000256" key="6">
    <source>
        <dbReference type="ARBA" id="ARBA00022552"/>
    </source>
</evidence>
<dbReference type="Proteomes" id="UP000076476">
    <property type="component" value="Unassembled WGS sequence"/>
</dbReference>
<dbReference type="InterPro" id="IPR049560">
    <property type="entry name" value="MeTrfase_RsmB-F_NOP2_cat"/>
</dbReference>
<evidence type="ECO:0000256" key="3">
    <source>
        <dbReference type="ARBA" id="ARBA00007494"/>
    </source>
</evidence>
<dbReference type="STRING" id="33936.AZI98_11595"/>
<organism evidence="16 17">
    <name type="scientific">Aeribacillus pallidus</name>
    <dbReference type="NCBI Taxonomy" id="33936"/>
    <lineage>
        <taxon>Bacteria</taxon>
        <taxon>Bacillati</taxon>
        <taxon>Bacillota</taxon>
        <taxon>Bacilli</taxon>
        <taxon>Bacillales</taxon>
        <taxon>Bacillaceae</taxon>
        <taxon>Aeribacillus</taxon>
    </lineage>
</organism>
<accession>A0A165X7J3</accession>
<sequence>MKKRNARELAMDLLVAIEEKQAYSNLLLNTWIDKYKLEQKDAALLTELVYGTIQRKLTLDYYLSHFLEKKKKISNWVIQLLRISLYQMVYLDRIPDRAVLYEAVEIAKKRGHKGIAALVNGVLRNIQRKGLPTIKDIQDPIERTAVKTSAPKWLVERLASQYGFENAENILSSQLLHAKQTARVNKLKTTVPQAIAALEKEGIKAVKGKLVDEAIEAVKGNLANTSLYQKGWFTIQDESSMLVSLALHVKEGEQILDACAAPGGKSTHIAELLNNTGKVVSLDLHEHKIQLIEKQASRLGLLNVNAKVLDSRNASEHFPPNSFDKILVDAPCSGFGVIRKKPEIKYTKTEEDILSLTSVQKKILASVADLVKPGGLLVYSTCTIDKQENEEMIKYFLKENDDFQLDETLKDRMPEKVRQYVENGFVQILPQYFNTDGFFIAALRRKVQ</sequence>
<feature type="binding site" evidence="14">
    <location>
        <position position="310"/>
    </location>
    <ligand>
        <name>S-adenosyl-L-methionine</name>
        <dbReference type="ChEBI" id="CHEBI:59789"/>
    </ligand>
</feature>
<comment type="similarity">
    <text evidence="3 14">Belongs to the class I-like SAM-binding methyltransferase superfamily. RsmB/NOP family.</text>
</comment>
<dbReference type="NCBIfam" id="NF011494">
    <property type="entry name" value="PRK14902.1"/>
    <property type="match status" value="1"/>
</dbReference>
<feature type="active site" description="Nucleophile" evidence="14">
    <location>
        <position position="382"/>
    </location>
</feature>
<evidence type="ECO:0000256" key="5">
    <source>
        <dbReference type="ARBA" id="ARBA00022490"/>
    </source>
</evidence>
<dbReference type="NCBIfam" id="TIGR00446">
    <property type="entry name" value="nop2p"/>
    <property type="match status" value="1"/>
</dbReference>
<dbReference type="InterPro" id="IPR011023">
    <property type="entry name" value="Nop2p"/>
</dbReference>
<evidence type="ECO:0000256" key="14">
    <source>
        <dbReference type="PROSITE-ProRule" id="PRU01023"/>
    </source>
</evidence>
<evidence type="ECO:0000256" key="8">
    <source>
        <dbReference type="ARBA" id="ARBA00022679"/>
    </source>
</evidence>
<gene>
    <name evidence="16" type="ORF">AZI98_11595</name>
</gene>
<evidence type="ECO:0000256" key="1">
    <source>
        <dbReference type="ARBA" id="ARBA00002724"/>
    </source>
</evidence>
<evidence type="ECO:0000256" key="10">
    <source>
        <dbReference type="ARBA" id="ARBA00022884"/>
    </source>
</evidence>
<dbReference type="GO" id="GO:0003723">
    <property type="term" value="F:RNA binding"/>
    <property type="evidence" value="ECO:0007669"/>
    <property type="project" value="UniProtKB-UniRule"/>
</dbReference>
<comment type="subcellular location">
    <subcellularLocation>
        <location evidence="2">Cytoplasm</location>
    </subcellularLocation>
</comment>
<dbReference type="Gene3D" id="3.40.50.150">
    <property type="entry name" value="Vaccinia Virus protein VP39"/>
    <property type="match status" value="1"/>
</dbReference>
<keyword evidence="8 14" id="KW-0808">Transferase</keyword>
<dbReference type="FunFam" id="1.10.940.10:FF:000006">
    <property type="entry name" value="16S rRNA (Cytosine(967)-C(5))-methyltransferase RsmB"/>
    <property type="match status" value="1"/>
</dbReference>
<feature type="binding site" evidence="14">
    <location>
        <position position="329"/>
    </location>
    <ligand>
        <name>S-adenosyl-L-methionine</name>
        <dbReference type="ChEBI" id="CHEBI:59789"/>
    </ligand>
</feature>
<dbReference type="InterPro" id="IPR006027">
    <property type="entry name" value="NusB_RsmB_TIM44"/>
</dbReference>
<dbReference type="CDD" id="cd02440">
    <property type="entry name" value="AdoMet_MTases"/>
    <property type="match status" value="1"/>
</dbReference>
<dbReference type="GO" id="GO:0006355">
    <property type="term" value="P:regulation of DNA-templated transcription"/>
    <property type="evidence" value="ECO:0007669"/>
    <property type="project" value="InterPro"/>
</dbReference>
<dbReference type="Pfam" id="PF01189">
    <property type="entry name" value="Methyltr_RsmB-F"/>
    <property type="match status" value="1"/>
</dbReference>
<dbReference type="InterPro" id="IPR029063">
    <property type="entry name" value="SAM-dependent_MTases_sf"/>
</dbReference>
<evidence type="ECO:0000256" key="4">
    <source>
        <dbReference type="ARBA" id="ARBA00012140"/>
    </source>
</evidence>
<name>A0A165X7J3_9BACI</name>
<feature type="domain" description="SAM-dependent MTase RsmB/NOP-type" evidence="15">
    <location>
        <begin position="170"/>
        <end position="446"/>
    </location>
</feature>
<keyword evidence="5" id="KW-0963">Cytoplasm</keyword>
<feature type="binding site" evidence="14">
    <location>
        <begin position="259"/>
        <end position="265"/>
    </location>
    <ligand>
        <name>S-adenosyl-L-methionine</name>
        <dbReference type="ChEBI" id="CHEBI:59789"/>
    </ligand>
</feature>
<comment type="catalytic activity">
    <reaction evidence="13">
        <text>cytidine(967) in 16S rRNA + S-adenosyl-L-methionine = 5-methylcytidine(967) in 16S rRNA + S-adenosyl-L-homocysteine + H(+)</text>
        <dbReference type="Rhea" id="RHEA:42748"/>
        <dbReference type="Rhea" id="RHEA-COMP:10219"/>
        <dbReference type="Rhea" id="RHEA-COMP:10220"/>
        <dbReference type="ChEBI" id="CHEBI:15378"/>
        <dbReference type="ChEBI" id="CHEBI:57856"/>
        <dbReference type="ChEBI" id="CHEBI:59789"/>
        <dbReference type="ChEBI" id="CHEBI:74483"/>
        <dbReference type="ChEBI" id="CHEBI:82748"/>
        <dbReference type="EC" id="2.1.1.176"/>
    </reaction>
</comment>
<dbReference type="PROSITE" id="PS51686">
    <property type="entry name" value="SAM_MT_RSMB_NOP"/>
    <property type="match status" value="1"/>
</dbReference>
<dbReference type="EC" id="2.1.1.176" evidence="4"/>
<dbReference type="GO" id="GO:0008649">
    <property type="term" value="F:rRNA methyltransferase activity"/>
    <property type="evidence" value="ECO:0007669"/>
    <property type="project" value="InterPro"/>
</dbReference>
<evidence type="ECO:0000256" key="2">
    <source>
        <dbReference type="ARBA" id="ARBA00004496"/>
    </source>
</evidence>
<dbReference type="SUPFAM" id="SSF48013">
    <property type="entry name" value="NusB-like"/>
    <property type="match status" value="1"/>
</dbReference>
<dbReference type="NCBIfam" id="TIGR00563">
    <property type="entry name" value="rsmB"/>
    <property type="match status" value="1"/>
</dbReference>
<dbReference type="PANTHER" id="PTHR22807">
    <property type="entry name" value="NOP2 YEAST -RELATED NOL1/NOP2/FMU SUN DOMAIN-CONTAINING"/>
    <property type="match status" value="1"/>
</dbReference>
<comment type="function">
    <text evidence="1">Specifically methylates the cytosine at position 967 (m5C967) of 16S rRNA.</text>
</comment>
<dbReference type="RefSeq" id="WP_063388451.1">
    <property type="nucleotide sequence ID" value="NZ_LWBR01000035.1"/>
</dbReference>
<keyword evidence="6" id="KW-0698">rRNA processing</keyword>
<dbReference type="PROSITE" id="PS01153">
    <property type="entry name" value="NOL1_NOP2_SUN"/>
    <property type="match status" value="1"/>
</dbReference>
<dbReference type="InterPro" id="IPR001678">
    <property type="entry name" value="MeTrfase_RsmB-F_NOP2_dom"/>
</dbReference>
<dbReference type="GO" id="GO:0005737">
    <property type="term" value="C:cytoplasm"/>
    <property type="evidence" value="ECO:0007669"/>
    <property type="project" value="UniProtKB-SubCell"/>
</dbReference>
<dbReference type="Pfam" id="PF22458">
    <property type="entry name" value="RsmF-B_ferredox"/>
    <property type="match status" value="1"/>
</dbReference>
<evidence type="ECO:0000259" key="15">
    <source>
        <dbReference type="PROSITE" id="PS51686"/>
    </source>
</evidence>
<dbReference type="InterPro" id="IPR023267">
    <property type="entry name" value="RCMT"/>
</dbReference>
<comment type="caution">
    <text evidence="16">The sequence shown here is derived from an EMBL/GenBank/DDBJ whole genome shotgun (WGS) entry which is preliminary data.</text>
</comment>
<dbReference type="InterPro" id="IPR035926">
    <property type="entry name" value="NusB-like_sf"/>
</dbReference>
<dbReference type="FunFam" id="3.40.50.150:FF:000022">
    <property type="entry name" value="Ribosomal RNA small subunit methyltransferase B"/>
    <property type="match status" value="1"/>
</dbReference>
<evidence type="ECO:0000256" key="13">
    <source>
        <dbReference type="ARBA" id="ARBA00047283"/>
    </source>
</evidence>
<evidence type="ECO:0000313" key="17">
    <source>
        <dbReference type="Proteomes" id="UP000076476"/>
    </source>
</evidence>
<evidence type="ECO:0000256" key="9">
    <source>
        <dbReference type="ARBA" id="ARBA00022691"/>
    </source>
</evidence>
<dbReference type="OrthoDB" id="9810297at2"/>
<dbReference type="Gene3D" id="3.30.70.1170">
    <property type="entry name" value="Sun protein, domain 3"/>
    <property type="match status" value="1"/>
</dbReference>
<keyword evidence="9 14" id="KW-0949">S-adenosyl-L-methionine</keyword>
<dbReference type="SUPFAM" id="SSF53335">
    <property type="entry name" value="S-adenosyl-L-methionine-dependent methyltransferases"/>
    <property type="match status" value="1"/>
</dbReference>
<protein>
    <recommendedName>
        <fullName evidence="4">16S rRNA (cytosine(967)-C(5))-methyltransferase</fullName>
        <ecNumber evidence="4">2.1.1.176</ecNumber>
    </recommendedName>
    <alternativeName>
        <fullName evidence="11">16S rRNA m5C967 methyltransferase</fullName>
    </alternativeName>
    <alternativeName>
        <fullName evidence="12">rRNA (cytosine-C(5)-)-methyltransferase RsmB</fullName>
    </alternativeName>
</protein>
<keyword evidence="7 14" id="KW-0489">Methyltransferase</keyword>
<dbReference type="PANTHER" id="PTHR22807:SF53">
    <property type="entry name" value="RIBOSOMAL RNA SMALL SUBUNIT METHYLTRANSFERASE B-RELATED"/>
    <property type="match status" value="1"/>
</dbReference>